<comment type="similarity">
    <text evidence="5">Belongs to the sigma-70 factor family.</text>
</comment>
<dbReference type="PANTHER" id="PTHR30603:SF47">
    <property type="entry name" value="RNA POLYMERASE SIGMA FACTOR SIGD, CHLOROPLASTIC"/>
    <property type="match status" value="1"/>
</dbReference>
<evidence type="ECO:0000256" key="2">
    <source>
        <dbReference type="ARBA" id="ARBA00023082"/>
    </source>
</evidence>
<feature type="compositionally biased region" description="Basic and acidic residues" evidence="6">
    <location>
        <begin position="350"/>
        <end position="360"/>
    </location>
</feature>
<dbReference type="OrthoDB" id="9809557at2"/>
<keyword evidence="10" id="KW-1185">Reference proteome</keyword>
<evidence type="ECO:0000256" key="6">
    <source>
        <dbReference type="SAM" id="MobiDB-lite"/>
    </source>
</evidence>
<dbReference type="RefSeq" id="WP_012414952.1">
    <property type="nucleotide sequence ID" value="NC_010644.1"/>
</dbReference>
<accession>B2KCU1</accession>
<evidence type="ECO:0000259" key="8">
    <source>
        <dbReference type="PROSITE" id="PS00716"/>
    </source>
</evidence>
<dbReference type="InterPro" id="IPR050239">
    <property type="entry name" value="Sigma-70_RNA_pol_init_factors"/>
</dbReference>
<dbReference type="PROSITE" id="PS00716">
    <property type="entry name" value="SIGMA70_2"/>
    <property type="match status" value="1"/>
</dbReference>
<dbReference type="InterPro" id="IPR000943">
    <property type="entry name" value="RNA_pol_sigma70"/>
</dbReference>
<dbReference type="EMBL" id="CP001055">
    <property type="protein sequence ID" value="ACC98337.1"/>
    <property type="molecule type" value="Genomic_DNA"/>
</dbReference>
<evidence type="ECO:0000256" key="1">
    <source>
        <dbReference type="ARBA" id="ARBA00023015"/>
    </source>
</evidence>
<dbReference type="NCBIfam" id="TIGR02937">
    <property type="entry name" value="sigma70-ECF"/>
    <property type="match status" value="1"/>
</dbReference>
<dbReference type="GO" id="GO:0003677">
    <property type="term" value="F:DNA binding"/>
    <property type="evidence" value="ECO:0007669"/>
    <property type="project" value="UniProtKB-KW"/>
</dbReference>
<dbReference type="Pfam" id="PF04545">
    <property type="entry name" value="Sigma70_r4"/>
    <property type="match status" value="1"/>
</dbReference>
<dbReference type="SUPFAM" id="SSF88946">
    <property type="entry name" value="Sigma2 domain of RNA polymerase sigma factors"/>
    <property type="match status" value="1"/>
</dbReference>
<feature type="region of interest" description="Disordered" evidence="6">
    <location>
        <begin position="329"/>
        <end position="380"/>
    </location>
</feature>
<dbReference type="SUPFAM" id="SSF88659">
    <property type="entry name" value="Sigma3 and sigma4 domains of RNA polymerase sigma factors"/>
    <property type="match status" value="2"/>
</dbReference>
<dbReference type="InterPro" id="IPR007624">
    <property type="entry name" value="RNA_pol_sigma70_r3"/>
</dbReference>
<dbReference type="InterPro" id="IPR007630">
    <property type="entry name" value="RNA_pol_sigma70_r4"/>
</dbReference>
<dbReference type="CDD" id="cd06171">
    <property type="entry name" value="Sigma70_r4"/>
    <property type="match status" value="1"/>
</dbReference>
<feature type="compositionally biased region" description="Basic residues" evidence="6">
    <location>
        <begin position="331"/>
        <end position="349"/>
    </location>
</feature>
<dbReference type="GO" id="GO:0016987">
    <property type="term" value="F:sigma factor activity"/>
    <property type="evidence" value="ECO:0007669"/>
    <property type="project" value="UniProtKB-KW"/>
</dbReference>
<dbReference type="GO" id="GO:0006352">
    <property type="term" value="P:DNA-templated transcription initiation"/>
    <property type="evidence" value="ECO:0007669"/>
    <property type="project" value="InterPro"/>
</dbReference>
<dbReference type="STRING" id="445932.Emin_0782"/>
<evidence type="ECO:0000313" key="10">
    <source>
        <dbReference type="Proteomes" id="UP000001029"/>
    </source>
</evidence>
<organism evidence="9 10">
    <name type="scientific">Elusimicrobium minutum (strain Pei191)</name>
    <dbReference type="NCBI Taxonomy" id="445932"/>
    <lineage>
        <taxon>Bacteria</taxon>
        <taxon>Pseudomonadati</taxon>
        <taxon>Elusimicrobiota</taxon>
        <taxon>Elusimicrobia</taxon>
        <taxon>Elusimicrobiales</taxon>
        <taxon>Elusimicrobiaceae</taxon>
        <taxon>Elusimicrobium</taxon>
    </lineage>
</organism>
<dbReference type="InterPro" id="IPR036388">
    <property type="entry name" value="WH-like_DNA-bd_sf"/>
</dbReference>
<dbReference type="PRINTS" id="PR00046">
    <property type="entry name" value="SIGMA70FCT"/>
</dbReference>
<reference evidence="9 10" key="1">
    <citation type="journal article" date="2009" name="Appl. Environ. Microbiol.">
        <title>Genomic analysis of 'Elusimicrobium minutum,' the first cultivated representative of the phylum 'Elusimicrobia' (formerly termite group 1).</title>
        <authorList>
            <person name="Herlemann D.P.R."/>
            <person name="Geissinger O."/>
            <person name="Ikeda-Ohtsubo W."/>
            <person name="Kunin V."/>
            <person name="Sun H."/>
            <person name="Lapidus A."/>
            <person name="Hugenholtz P."/>
            <person name="Brune A."/>
        </authorList>
    </citation>
    <scope>NUCLEOTIDE SEQUENCE [LARGE SCALE GENOMIC DNA]</scope>
    <source>
        <strain evidence="9 10">Pei191</strain>
    </source>
</reference>
<dbReference type="PROSITE" id="PS00715">
    <property type="entry name" value="SIGMA70_1"/>
    <property type="match status" value="1"/>
</dbReference>
<comment type="function">
    <text evidence="5">Sigma factors are initiation factors that promote the attachment of RNA polymerase to specific initiation sites and are then released.</text>
</comment>
<evidence type="ECO:0000256" key="5">
    <source>
        <dbReference type="RuleBase" id="RU362124"/>
    </source>
</evidence>
<proteinExistence type="inferred from homology"/>
<evidence type="ECO:0000256" key="4">
    <source>
        <dbReference type="ARBA" id="ARBA00023163"/>
    </source>
</evidence>
<dbReference type="InterPro" id="IPR007627">
    <property type="entry name" value="RNA_pol_sigma70_r2"/>
</dbReference>
<keyword evidence="2 5" id="KW-0731">Sigma factor</keyword>
<keyword evidence="1 5" id="KW-0805">Transcription regulation</keyword>
<dbReference type="AlphaFoldDB" id="B2KCU1"/>
<name>B2KCU1_ELUMP</name>
<dbReference type="PANTHER" id="PTHR30603">
    <property type="entry name" value="RNA POLYMERASE SIGMA FACTOR RPO"/>
    <property type="match status" value="1"/>
</dbReference>
<evidence type="ECO:0000259" key="7">
    <source>
        <dbReference type="PROSITE" id="PS00715"/>
    </source>
</evidence>
<gene>
    <name evidence="9" type="ordered locus">Emin_0782</name>
</gene>
<keyword evidence="9" id="KW-0240">DNA-directed RNA polymerase</keyword>
<evidence type="ECO:0000256" key="3">
    <source>
        <dbReference type="ARBA" id="ARBA00023125"/>
    </source>
</evidence>
<keyword evidence="3 5" id="KW-0238">DNA-binding</keyword>
<feature type="domain" description="RNA polymerase sigma-70" evidence="8">
    <location>
        <begin position="241"/>
        <end position="267"/>
    </location>
</feature>
<dbReference type="GO" id="GO:0000428">
    <property type="term" value="C:DNA-directed RNA polymerase complex"/>
    <property type="evidence" value="ECO:0007669"/>
    <property type="project" value="UniProtKB-KW"/>
</dbReference>
<dbReference type="Gene3D" id="1.10.10.10">
    <property type="entry name" value="Winged helix-like DNA-binding domain superfamily/Winged helix DNA-binding domain"/>
    <property type="match status" value="2"/>
</dbReference>
<dbReference type="Pfam" id="PF04542">
    <property type="entry name" value="Sigma70_r2"/>
    <property type="match status" value="1"/>
</dbReference>
<protein>
    <recommendedName>
        <fullName evidence="5">RNA polymerase sigma factor</fullName>
    </recommendedName>
</protein>
<dbReference type="InterPro" id="IPR013324">
    <property type="entry name" value="RNA_pol_sigma_r3/r4-like"/>
</dbReference>
<keyword evidence="4 5" id="KW-0804">Transcription</keyword>
<dbReference type="KEGG" id="emi:Emin_0782"/>
<dbReference type="Pfam" id="PF04539">
    <property type="entry name" value="Sigma70_r3"/>
    <property type="match status" value="1"/>
</dbReference>
<dbReference type="HOGENOM" id="CLU_014793_3_5_0"/>
<dbReference type="InterPro" id="IPR013325">
    <property type="entry name" value="RNA_pol_sigma_r2"/>
</dbReference>
<evidence type="ECO:0000313" key="9">
    <source>
        <dbReference type="EMBL" id="ACC98337.1"/>
    </source>
</evidence>
<feature type="domain" description="RNA polymerase sigma-70" evidence="7">
    <location>
        <begin position="69"/>
        <end position="82"/>
    </location>
</feature>
<sequence length="380" mass="43512">MSENVDSINQYFKKISEVSEDLSREEMEKLWKRIKKGDTAAKQRMMELNLRLVIPAAKRFMRKDIDLLDLIEEGNLGLLQAIEKFDPSKGFRFSTYAIYWIDQAIRKYIDEQSGAIKIPSHAWGDIKKWTRTWNALKDSLEREPSLTEMSRELDWSARKIKSILETINAAKGIDSLALAIGEEDEVTLEDTLTDDGKGNPDDVFSRSSSNSALLAALEELNPRDKEILMMRNGLKTNEPMTLSEVSKIMGLSRERVRQIEERAISHIRKKAHKLGILETHNISDRRTRQIHTGMELKNKTNVLGEIVGTSALEKLLKKRMEEIKLREAAKRAKSAHSFKKTPAKAKKELKKTFPAKEKSAKIAVSRIKKTKTPQKNKKKK</sequence>
<feature type="compositionally biased region" description="Basic residues" evidence="6">
    <location>
        <begin position="366"/>
        <end position="380"/>
    </location>
</feature>
<dbReference type="Gene3D" id="1.10.601.10">
    <property type="entry name" value="RNA Polymerase Primary Sigma Factor"/>
    <property type="match status" value="1"/>
</dbReference>
<dbReference type="InterPro" id="IPR014284">
    <property type="entry name" value="RNA_pol_sigma-70_dom"/>
</dbReference>
<dbReference type="Proteomes" id="UP000001029">
    <property type="component" value="Chromosome"/>
</dbReference>